<evidence type="ECO:0000259" key="1">
    <source>
        <dbReference type="PROSITE" id="PS50943"/>
    </source>
</evidence>
<dbReference type="SMART" id="SM00530">
    <property type="entry name" value="HTH_XRE"/>
    <property type="match status" value="1"/>
</dbReference>
<evidence type="ECO:0000313" key="3">
    <source>
        <dbReference type="Proteomes" id="UP000182060"/>
    </source>
</evidence>
<feature type="domain" description="HTH cro/C1-type" evidence="1">
    <location>
        <begin position="22"/>
        <end position="74"/>
    </location>
</feature>
<accession>A0AAC9IRM0</accession>
<dbReference type="InterPro" id="IPR010982">
    <property type="entry name" value="Lambda_DNA-bd_dom_sf"/>
</dbReference>
<evidence type="ECO:0000313" key="2">
    <source>
        <dbReference type="EMBL" id="APC00991.1"/>
    </source>
</evidence>
<dbReference type="PROSITE" id="PS50943">
    <property type="entry name" value="HTH_CROC1"/>
    <property type="match status" value="1"/>
</dbReference>
<name>A0AAC9IRM0_9BURK</name>
<gene>
    <name evidence="2" type="ORF">AOC25_04815</name>
</gene>
<sequence>MSNIKVNFKTNSELQAELGQRLRRLRLQRNMPRTELAEKAGVAAGSIAKAEAGEDIRLSTLLGLMRVLGGLDQVLQLIPVAQVSPLEAVDLGHERKNARRFGKKAATVKDKP</sequence>
<reference evidence="2" key="1">
    <citation type="journal article" date="2017" name="Appl. Environ. Microbiol.">
        <title>Microdiversification of a pelagic Polynucleobacter species is mainly driven by acquisition of genomic islands from a partially interspecific gene pool.</title>
        <authorList>
            <person name="Hoetzinger M."/>
            <person name="Hahn M.W."/>
            <person name="Jezberova J."/>
            <person name="Schmidt J."/>
            <person name="Koll U."/>
        </authorList>
    </citation>
    <scope>NUCLEOTIDE SEQUENCE</scope>
    <source>
        <strain evidence="2">MWH-RechtKol4</strain>
    </source>
</reference>
<dbReference type="SUPFAM" id="SSF47413">
    <property type="entry name" value="lambda repressor-like DNA-binding domains"/>
    <property type="match status" value="1"/>
</dbReference>
<proteinExistence type="predicted"/>
<dbReference type="Pfam" id="PF01381">
    <property type="entry name" value="HTH_3"/>
    <property type="match status" value="1"/>
</dbReference>
<protein>
    <recommendedName>
        <fullName evidence="1">HTH cro/C1-type domain-containing protein</fullName>
    </recommendedName>
</protein>
<organism evidence="2 3">
    <name type="scientific">Polynucleobacter asymbioticus</name>
    <dbReference type="NCBI Taxonomy" id="576611"/>
    <lineage>
        <taxon>Bacteria</taxon>
        <taxon>Pseudomonadati</taxon>
        <taxon>Pseudomonadota</taxon>
        <taxon>Betaproteobacteria</taxon>
        <taxon>Burkholderiales</taxon>
        <taxon>Burkholderiaceae</taxon>
        <taxon>Polynucleobacter</taxon>
    </lineage>
</organism>
<dbReference type="GO" id="GO:0003677">
    <property type="term" value="F:DNA binding"/>
    <property type="evidence" value="ECO:0007669"/>
    <property type="project" value="InterPro"/>
</dbReference>
<dbReference type="Gene3D" id="1.10.260.40">
    <property type="entry name" value="lambda repressor-like DNA-binding domains"/>
    <property type="match status" value="1"/>
</dbReference>
<dbReference type="InterPro" id="IPR001387">
    <property type="entry name" value="Cro/C1-type_HTH"/>
</dbReference>
<dbReference type="EMBL" id="CP015017">
    <property type="protein sequence ID" value="APC00991.1"/>
    <property type="molecule type" value="Genomic_DNA"/>
</dbReference>
<dbReference type="Proteomes" id="UP000182060">
    <property type="component" value="Chromosome"/>
</dbReference>
<dbReference type="RefSeq" id="WP_071539099.1">
    <property type="nucleotide sequence ID" value="NZ_CP015016.1"/>
</dbReference>
<dbReference type="AlphaFoldDB" id="A0AAC9IRM0"/>